<dbReference type="AlphaFoldDB" id="A0A1B2F138"/>
<evidence type="ECO:0000256" key="1">
    <source>
        <dbReference type="SAM" id="MobiDB-lite"/>
    </source>
</evidence>
<dbReference type="PANTHER" id="PTHR35850:SF1">
    <property type="entry name" value="TYPE VI SECRETION SYSTEM SHEATH PROTEIN TSSB1"/>
    <property type="match status" value="1"/>
</dbReference>
<feature type="region of interest" description="Disordered" evidence="1">
    <location>
        <begin position="142"/>
        <end position="161"/>
    </location>
</feature>
<dbReference type="PANTHER" id="PTHR35850">
    <property type="entry name" value="CYTOPLASMIC PROTEIN-RELATED"/>
    <property type="match status" value="1"/>
</dbReference>
<evidence type="ECO:0000313" key="2">
    <source>
        <dbReference type="EMBL" id="ANY85924.1"/>
    </source>
</evidence>
<evidence type="ECO:0008006" key="3">
    <source>
        <dbReference type="Google" id="ProtNLM"/>
    </source>
</evidence>
<gene>
    <name evidence="2" type="ORF">IEC33019_0320</name>
</gene>
<name>A0A1B2F138_PSEPU</name>
<dbReference type="PIRSF" id="PIRSF028301">
    <property type="entry name" value="UCP028301"/>
    <property type="match status" value="1"/>
</dbReference>
<dbReference type="EMBL" id="CP016634">
    <property type="protein sequence ID" value="ANY85924.1"/>
    <property type="molecule type" value="Genomic_DNA"/>
</dbReference>
<dbReference type="RefSeq" id="WP_070091664.1">
    <property type="nucleotide sequence ID" value="NZ_CP016634.1"/>
</dbReference>
<organism evidence="2">
    <name type="scientific">Pseudomonas putida</name>
    <name type="common">Arthrobacter siderocapsulatus</name>
    <dbReference type="NCBI Taxonomy" id="303"/>
    <lineage>
        <taxon>Bacteria</taxon>
        <taxon>Pseudomonadati</taxon>
        <taxon>Pseudomonadota</taxon>
        <taxon>Gammaproteobacteria</taxon>
        <taxon>Pseudomonadales</taxon>
        <taxon>Pseudomonadaceae</taxon>
        <taxon>Pseudomonas</taxon>
    </lineage>
</organism>
<reference evidence="2" key="1">
    <citation type="submission" date="2016-07" db="EMBL/GenBank/DDBJ databases">
        <title>New class B carbapenemase carried by novel plasmid in Pseudomonas putida enviromental strain in eastern Amazonia.</title>
        <authorList>
            <person name="Souza C.O."/>
            <person name="Lima K.V."/>
            <person name="Brasiliense D.M."/>
            <person name="Perez-Chaparro P.J."/>
            <person name="Mamizuka E.M."/>
            <person name="Lima M.O."/>
            <person name="Lima L.N."/>
            <person name="McCulloch J.A."/>
        </authorList>
    </citation>
    <scope>NUCLEOTIDE SEQUENCE [LARGE SCALE GENOMIC DNA]</scope>
    <source>
        <strain evidence="2">IEC33019</strain>
    </source>
</reference>
<dbReference type="InterPro" id="IPR008312">
    <property type="entry name" value="T6SS_TssB1"/>
</dbReference>
<accession>A0A1B2F138</accession>
<dbReference type="Pfam" id="PF05591">
    <property type="entry name" value="T6SS_VipA"/>
    <property type="match status" value="1"/>
</dbReference>
<sequence length="161" mass="17564">MSGTQSKIGKVRVPRVQITYDVETGGAEQSKELPLVIGAVGEFAEEARDLRERSFLHIDKDNFNEVMASLRPSAHVSVDSVLPGKEGVMALALTFSAMEDFTPDQVVQNVPELKALLQMRNELSELRNRAASNIQLKERLGAALEQGGRSEVQPSDDGETA</sequence>
<dbReference type="NCBIfam" id="TIGR03358">
    <property type="entry name" value="VI_chp_5"/>
    <property type="match status" value="1"/>
</dbReference>
<proteinExistence type="predicted"/>
<protein>
    <recommendedName>
        <fullName evidence="3">Type VI secretion system contractile sheath small subunit</fullName>
    </recommendedName>
</protein>